<organism evidence="9 10">
    <name type="scientific">Cardamine amara subsp. amara</name>
    <dbReference type="NCBI Taxonomy" id="228776"/>
    <lineage>
        <taxon>Eukaryota</taxon>
        <taxon>Viridiplantae</taxon>
        <taxon>Streptophyta</taxon>
        <taxon>Embryophyta</taxon>
        <taxon>Tracheophyta</taxon>
        <taxon>Spermatophyta</taxon>
        <taxon>Magnoliopsida</taxon>
        <taxon>eudicotyledons</taxon>
        <taxon>Gunneridae</taxon>
        <taxon>Pentapetalae</taxon>
        <taxon>rosids</taxon>
        <taxon>malvids</taxon>
        <taxon>Brassicales</taxon>
        <taxon>Brassicaceae</taxon>
        <taxon>Cardamineae</taxon>
        <taxon>Cardamine</taxon>
    </lineage>
</organism>
<evidence type="ECO:0000256" key="8">
    <source>
        <dbReference type="SAM" id="SignalP"/>
    </source>
</evidence>
<reference evidence="9 10" key="1">
    <citation type="submission" date="2024-04" db="EMBL/GenBank/DDBJ databases">
        <title>Genome assembly C_amara_ONT_v2.</title>
        <authorList>
            <person name="Yant L."/>
            <person name="Moore C."/>
            <person name="Slenker M."/>
        </authorList>
    </citation>
    <scope>NUCLEOTIDE SEQUENCE [LARGE SCALE GENOMIC DNA]</scope>
    <source>
        <tissue evidence="9">Leaf</tissue>
    </source>
</reference>
<keyword evidence="4" id="KW-0479">Metal-binding</keyword>
<accession>A0ABD1A375</accession>
<evidence type="ECO:0000313" key="10">
    <source>
        <dbReference type="Proteomes" id="UP001558713"/>
    </source>
</evidence>
<dbReference type="InterPro" id="IPR002401">
    <property type="entry name" value="Cyt_P450_E_grp-I"/>
</dbReference>
<name>A0ABD1A375_CARAN</name>
<keyword evidence="3" id="KW-0349">Heme</keyword>
<keyword evidence="5" id="KW-0560">Oxidoreductase</keyword>
<dbReference type="Pfam" id="PF00067">
    <property type="entry name" value="p450"/>
    <property type="match status" value="1"/>
</dbReference>
<comment type="cofactor">
    <cofactor evidence="1">
        <name>heme</name>
        <dbReference type="ChEBI" id="CHEBI:30413"/>
    </cofactor>
</comment>
<comment type="similarity">
    <text evidence="2">Belongs to the cytochrome P450 family.</text>
</comment>
<evidence type="ECO:0000256" key="1">
    <source>
        <dbReference type="ARBA" id="ARBA00001971"/>
    </source>
</evidence>
<dbReference type="AlphaFoldDB" id="A0ABD1A375"/>
<sequence>MAMLLSFLLIIFLPFFLSLITKKIKDSKHNLPPGPAKLPIIGNLHQLQGMLHRYLHDLAKKHGPVMHLRLGFFPMVIISSKEAAEEALKTHDHECCTRPNTVAARVFSRNNKSIGLGAYGEEWRELRKLSVREYFSVKKVQSFMYVREEENDLMIKKLRESALKQSPVDLSKTLFCLAASTVFRPVFGQSFLENTHFNEEKIEELVFEAQRSLTFKFSDLFPIPGLGWFIGLVSGQNKSLYNVFNKVDNFLNHIIDDHRHSKNPTQDRPDIVDSILDMIDKQEKDKSFKLTIDHLKGISQDIFLAGIDTSASP</sequence>
<evidence type="ECO:0000313" key="9">
    <source>
        <dbReference type="EMBL" id="KAL1201023.1"/>
    </source>
</evidence>
<keyword evidence="6" id="KW-0408">Iron</keyword>
<evidence type="ECO:0000256" key="6">
    <source>
        <dbReference type="ARBA" id="ARBA00023004"/>
    </source>
</evidence>
<dbReference type="PANTHER" id="PTHR47955:SF19">
    <property type="entry name" value="CYTOCHROME P450 71A9-LIKE ISOFORM X1"/>
    <property type="match status" value="1"/>
</dbReference>
<dbReference type="PANTHER" id="PTHR47955">
    <property type="entry name" value="CYTOCHROME P450 FAMILY 71 PROTEIN"/>
    <property type="match status" value="1"/>
</dbReference>
<evidence type="ECO:0000256" key="4">
    <source>
        <dbReference type="ARBA" id="ARBA00022723"/>
    </source>
</evidence>
<keyword evidence="7" id="KW-0503">Monooxygenase</keyword>
<keyword evidence="10" id="KW-1185">Reference proteome</keyword>
<evidence type="ECO:0000256" key="3">
    <source>
        <dbReference type="ARBA" id="ARBA00022617"/>
    </source>
</evidence>
<dbReference type="PRINTS" id="PR00463">
    <property type="entry name" value="EP450I"/>
</dbReference>
<dbReference type="SUPFAM" id="SSF48264">
    <property type="entry name" value="Cytochrome P450"/>
    <property type="match status" value="1"/>
</dbReference>
<dbReference type="GO" id="GO:0046872">
    <property type="term" value="F:metal ion binding"/>
    <property type="evidence" value="ECO:0007669"/>
    <property type="project" value="UniProtKB-KW"/>
</dbReference>
<gene>
    <name evidence="9" type="ORF">V5N11_017887</name>
</gene>
<dbReference type="Proteomes" id="UP001558713">
    <property type="component" value="Unassembled WGS sequence"/>
</dbReference>
<dbReference type="GO" id="GO:0004497">
    <property type="term" value="F:monooxygenase activity"/>
    <property type="evidence" value="ECO:0007669"/>
    <property type="project" value="UniProtKB-KW"/>
</dbReference>
<feature type="signal peptide" evidence="8">
    <location>
        <begin position="1"/>
        <end position="18"/>
    </location>
</feature>
<comment type="caution">
    <text evidence="9">The sequence shown here is derived from an EMBL/GenBank/DDBJ whole genome shotgun (WGS) entry which is preliminary data.</text>
</comment>
<dbReference type="EMBL" id="JBANAX010000600">
    <property type="protein sequence ID" value="KAL1201023.1"/>
    <property type="molecule type" value="Genomic_DNA"/>
</dbReference>
<evidence type="ECO:0000256" key="7">
    <source>
        <dbReference type="ARBA" id="ARBA00023033"/>
    </source>
</evidence>
<evidence type="ECO:0000256" key="5">
    <source>
        <dbReference type="ARBA" id="ARBA00023002"/>
    </source>
</evidence>
<dbReference type="InterPro" id="IPR001128">
    <property type="entry name" value="Cyt_P450"/>
</dbReference>
<feature type="chain" id="PRO_5044788416" evidence="8">
    <location>
        <begin position="19"/>
        <end position="313"/>
    </location>
</feature>
<protein>
    <submittedName>
        <fullName evidence="9">Cytochrome P450 71B25</fullName>
    </submittedName>
</protein>
<evidence type="ECO:0000256" key="2">
    <source>
        <dbReference type="ARBA" id="ARBA00010617"/>
    </source>
</evidence>
<keyword evidence="8" id="KW-0732">Signal</keyword>
<proteinExistence type="inferred from homology"/>
<dbReference type="Gene3D" id="1.10.630.10">
    <property type="entry name" value="Cytochrome P450"/>
    <property type="match status" value="1"/>
</dbReference>
<dbReference type="InterPro" id="IPR036396">
    <property type="entry name" value="Cyt_P450_sf"/>
</dbReference>